<keyword evidence="1" id="KW-0812">Transmembrane</keyword>
<evidence type="ECO:0000256" key="1">
    <source>
        <dbReference type="SAM" id="Phobius"/>
    </source>
</evidence>
<reference evidence="2 3" key="1">
    <citation type="submission" date="2018-10" db="EMBL/GenBank/DDBJ databases">
        <authorList>
            <person name="Criscuolo A."/>
        </authorList>
    </citation>
    <scope>NUCLEOTIDE SEQUENCE [LARGE SCALE GENOMIC DNA]</scope>
    <source>
        <strain evidence="2">DnA1</strain>
    </source>
</reference>
<sequence>MAKLLEIEEPVRGALAPPQWRAFLELGFRPLYLAGTLWAAVSLALWVFAPQALTGPLGGVAWHAHEMLWGFIATIAVGFLLTAGANWTGINPLHGKRLGALALLWVLARAGYLIPAGAGFWLGAASETLFFGWAAAALGRAIYSARSRRNYGIPLLVLGLGAANALYLLSARQGDYAVLLMRFDIGLLCMAVIALLVARRVIPFFATRAVAGLEIPMHTRSGQWQLGAGLLAIAFLLAGWLPAAGIALAATGALTCWQVLAWRPWAVRRVPLLWILYAGYAALGAGLLVAAAHAAGWVLRLAWPAHVIGVGGFSVLIIGMVTRTALGHLGRPLRTDRSMVAAYALVILAAALRLLALLPTAFAIGALHASTAAWILAFGLYLWRFFPMLIRPRIDQAAARVPVPRKTASNFHPLS</sequence>
<feature type="transmembrane region" description="Helical" evidence="1">
    <location>
        <begin position="98"/>
        <end position="114"/>
    </location>
</feature>
<evidence type="ECO:0000313" key="2">
    <source>
        <dbReference type="EMBL" id="VCU71475.1"/>
    </source>
</evidence>
<gene>
    <name evidence="2" type="ORF">PIGHUM_03560</name>
</gene>
<evidence type="ECO:0000313" key="3">
    <source>
        <dbReference type="Proteomes" id="UP000277294"/>
    </source>
</evidence>
<feature type="transmembrane region" description="Helical" evidence="1">
    <location>
        <begin position="151"/>
        <end position="170"/>
    </location>
</feature>
<dbReference type="RefSeq" id="WP_124081062.1">
    <property type="nucleotide sequence ID" value="NZ_UWPJ01000027.1"/>
</dbReference>
<proteinExistence type="predicted"/>
<keyword evidence="1" id="KW-0472">Membrane</keyword>
<dbReference type="InterPro" id="IPR010266">
    <property type="entry name" value="NnrS"/>
</dbReference>
<dbReference type="EMBL" id="UWPJ01000027">
    <property type="protein sequence ID" value="VCU71475.1"/>
    <property type="molecule type" value="Genomic_DNA"/>
</dbReference>
<organism evidence="2 3">
    <name type="scientific">Pigmentiphaga humi</name>
    <dbReference type="NCBI Taxonomy" id="2478468"/>
    <lineage>
        <taxon>Bacteria</taxon>
        <taxon>Pseudomonadati</taxon>
        <taxon>Pseudomonadota</taxon>
        <taxon>Betaproteobacteria</taxon>
        <taxon>Burkholderiales</taxon>
        <taxon>Alcaligenaceae</taxon>
        <taxon>Pigmentiphaga</taxon>
    </lineage>
</organism>
<keyword evidence="1" id="KW-1133">Transmembrane helix</keyword>
<keyword evidence="3" id="KW-1185">Reference proteome</keyword>
<feature type="transmembrane region" description="Helical" evidence="1">
    <location>
        <begin position="176"/>
        <end position="198"/>
    </location>
</feature>
<feature type="transmembrane region" description="Helical" evidence="1">
    <location>
        <begin position="362"/>
        <end position="383"/>
    </location>
</feature>
<protein>
    <submittedName>
        <fullName evidence="2">NnrS protein</fullName>
    </submittedName>
</protein>
<feature type="transmembrane region" description="Helical" evidence="1">
    <location>
        <begin position="31"/>
        <end position="48"/>
    </location>
</feature>
<dbReference type="OrthoDB" id="9770040at2"/>
<feature type="transmembrane region" description="Helical" evidence="1">
    <location>
        <begin position="274"/>
        <end position="299"/>
    </location>
</feature>
<feature type="transmembrane region" description="Helical" evidence="1">
    <location>
        <begin position="305"/>
        <end position="326"/>
    </location>
</feature>
<feature type="transmembrane region" description="Helical" evidence="1">
    <location>
        <begin position="338"/>
        <end position="356"/>
    </location>
</feature>
<dbReference type="AlphaFoldDB" id="A0A3P4B8I9"/>
<name>A0A3P4B8I9_9BURK</name>
<dbReference type="Pfam" id="PF05940">
    <property type="entry name" value="NnrS"/>
    <property type="match status" value="1"/>
</dbReference>
<feature type="transmembrane region" description="Helical" evidence="1">
    <location>
        <begin position="68"/>
        <end position="86"/>
    </location>
</feature>
<accession>A0A3P4B8I9</accession>
<dbReference type="Proteomes" id="UP000277294">
    <property type="component" value="Unassembled WGS sequence"/>
</dbReference>